<dbReference type="InterPro" id="IPR051553">
    <property type="entry name" value="Ran_GTPase-activating"/>
</dbReference>
<accession>A0A381VUZ6</accession>
<dbReference type="Pfam" id="PF00415">
    <property type="entry name" value="RCC1"/>
    <property type="match status" value="1"/>
</dbReference>
<dbReference type="GO" id="GO:0005737">
    <property type="term" value="C:cytoplasm"/>
    <property type="evidence" value="ECO:0007669"/>
    <property type="project" value="TreeGrafter"/>
</dbReference>
<dbReference type="AlphaFoldDB" id="A0A381VUZ6"/>
<feature type="domain" description="RCC1-like" evidence="4">
    <location>
        <begin position="417"/>
        <end position="802"/>
    </location>
</feature>
<dbReference type="SUPFAM" id="SSF50985">
    <property type="entry name" value="RCC1/BLIP-II"/>
    <property type="match status" value="3"/>
</dbReference>
<dbReference type="InterPro" id="IPR009091">
    <property type="entry name" value="RCC1/BLIP-II"/>
</dbReference>
<feature type="non-terminal residue" evidence="5">
    <location>
        <position position="1183"/>
    </location>
</feature>
<sequence>MSPAGTRQNQDTKIQIESKTALLIATLMIFLSFQGVTEERERLHTSDEKFESNFHDSWTQGFQEGSIYTDSTVAIGGSENGGGHVCSVEEADLSVYCWGDNSRGQLGVGDNIERHRPINPALAQFPSEMISISSGYRHTCGLLSDGSIMCWGRGVEGQLGNGANADSNLPVQVQIGVGMVASSISSGSTTSCAILEQLYLPPTGNVVCWGQGNFGQLGNGVNAGSNTPVFAQLPPGAYAVEISVGWDSVCAIIDDGSVICWGVGSEGQLGNGANANSNVPVQVDIPIGRTATSISSGWHSCSVLDDGSAVCWGRGVEGQLGNGANANSNVPLYVSPLSGPAPHHLEVGVGKFHSCSILTDGSATCWGQGTSGQLGNGAAADSNVPVPVNLLVPHPITSISSGVKFTCATFVDGSSECWGYGLWGQLGNSNWWTSTSPVNVDLPSGLESLEISAGEYHACAIMGDGTAMCWGENSNGQLGLGISGGILMPNDQGFDHNAPQQVQLSIPTPSMTKLQAKSVAAGGRHTCAILQNPGFEGSIMCWGANDKGQLGDGGSTDSNVPVTVQLDWSANSALAVSAGEEHTCAIVLNSLSNRELRCWGDHTHGQLGIGGNPTSPATGWVPPLVSITKGWSPVLVSAGDHHTCVVIETAEVYCWGDDAFGQLGLGSMSPPTGQSDSPNLVDIGNSPGLTFTGAYGGAIAVAAGGSHTCAILAGQEVACWGAWDFIGHYVPIPTEVPMGALLARSVSAGNGHTCVKASDPIGPANAQIWWDQPRTYCWGRGESGQLSLDPDLSSKSTPHAAKLTASMWDSGGIPEPTTAVAIAGGDLSCAVPTDAELRCWGDNDHGQLGINKGWDGSQYSNYWLESRAQGPVSVHDLDLEVAQISTGYFSDSCMRTDDGEVWCWGDYIIGGFGTLNGWTGSVVSPQTTPAQISLPTGTHATDVAVGHGYACSILDDDRIVCWGQEVDTTNPQPALVTLHTQPQEILVPPSNTFAWGAPIDVEVDLFKGCVLTDQGSIWCWGDSNSNFGTIWVLDDGTVFGPALTLDPVISMHFDWPFGICAIKQSNDVICWGDDIYGFIEGTPTSGSQPLAGPTLMPLGTDSSGAPDVATDIARGFLNACVVLSDGSVKCVGLNDKGQLGGGTRCTGSFPSWNVMVTDPNYPPPVPQYQCEDNAAVMEWVSVL</sequence>
<keyword evidence="1" id="KW-0344">Guanine-nucleotide releasing factor</keyword>
<evidence type="ECO:0000256" key="3">
    <source>
        <dbReference type="SAM" id="Phobius"/>
    </source>
</evidence>
<name>A0A381VUZ6_9ZZZZ</name>
<evidence type="ECO:0000256" key="1">
    <source>
        <dbReference type="ARBA" id="ARBA00022658"/>
    </source>
</evidence>
<dbReference type="PRINTS" id="PR00633">
    <property type="entry name" value="RCCNDNSATION"/>
</dbReference>
<gene>
    <name evidence="5" type="ORF">METZ01_LOCUS96946</name>
</gene>
<evidence type="ECO:0000259" key="4">
    <source>
        <dbReference type="Pfam" id="PF25390"/>
    </source>
</evidence>
<keyword evidence="3" id="KW-0472">Membrane</keyword>
<dbReference type="PROSITE" id="PS50012">
    <property type="entry name" value="RCC1_3"/>
    <property type="match status" value="13"/>
</dbReference>
<dbReference type="Gene3D" id="2.130.10.30">
    <property type="entry name" value="Regulator of chromosome condensation 1/beta-lactamase-inhibitor protein II"/>
    <property type="match status" value="5"/>
</dbReference>
<dbReference type="GO" id="GO:0005085">
    <property type="term" value="F:guanyl-nucleotide exchange factor activity"/>
    <property type="evidence" value="ECO:0007669"/>
    <property type="project" value="TreeGrafter"/>
</dbReference>
<evidence type="ECO:0000256" key="2">
    <source>
        <dbReference type="ARBA" id="ARBA00022737"/>
    </source>
</evidence>
<feature type="domain" description="RCC1-like" evidence="4">
    <location>
        <begin position="80"/>
        <end position="354"/>
    </location>
</feature>
<organism evidence="5">
    <name type="scientific">marine metagenome</name>
    <dbReference type="NCBI Taxonomy" id="408172"/>
    <lineage>
        <taxon>unclassified sequences</taxon>
        <taxon>metagenomes</taxon>
        <taxon>ecological metagenomes</taxon>
    </lineage>
</organism>
<keyword evidence="3" id="KW-0812">Transmembrane</keyword>
<proteinExistence type="predicted"/>
<reference evidence="5" key="1">
    <citation type="submission" date="2018-05" db="EMBL/GenBank/DDBJ databases">
        <authorList>
            <person name="Lanie J.A."/>
            <person name="Ng W.-L."/>
            <person name="Kazmierczak K.M."/>
            <person name="Andrzejewski T.M."/>
            <person name="Davidsen T.M."/>
            <person name="Wayne K.J."/>
            <person name="Tettelin H."/>
            <person name="Glass J.I."/>
            <person name="Rusch D."/>
            <person name="Podicherti R."/>
            <person name="Tsui H.-C.T."/>
            <person name="Winkler M.E."/>
        </authorList>
    </citation>
    <scope>NUCLEOTIDE SEQUENCE</scope>
</reference>
<keyword evidence="2" id="KW-0677">Repeat</keyword>
<dbReference type="InterPro" id="IPR000408">
    <property type="entry name" value="Reg_chr_condens"/>
</dbReference>
<feature type="transmembrane region" description="Helical" evidence="3">
    <location>
        <begin position="20"/>
        <end position="37"/>
    </location>
</feature>
<dbReference type="EMBL" id="UINC01009862">
    <property type="protein sequence ID" value="SVA44092.1"/>
    <property type="molecule type" value="Genomic_DNA"/>
</dbReference>
<evidence type="ECO:0000313" key="5">
    <source>
        <dbReference type="EMBL" id="SVA44092.1"/>
    </source>
</evidence>
<keyword evidence="3" id="KW-1133">Transmembrane helix</keyword>
<dbReference type="PANTHER" id="PTHR45982:SF1">
    <property type="entry name" value="REGULATOR OF CHROMOSOME CONDENSATION"/>
    <property type="match status" value="1"/>
</dbReference>
<protein>
    <recommendedName>
        <fullName evidence="4">RCC1-like domain-containing protein</fullName>
    </recommendedName>
</protein>
<dbReference type="Pfam" id="PF25390">
    <property type="entry name" value="WD40_RLD"/>
    <property type="match status" value="2"/>
</dbReference>
<dbReference type="InterPro" id="IPR058923">
    <property type="entry name" value="RCC1-like_dom"/>
</dbReference>
<dbReference type="PANTHER" id="PTHR45982">
    <property type="entry name" value="REGULATOR OF CHROMOSOME CONDENSATION"/>
    <property type="match status" value="1"/>
</dbReference>